<reference evidence="1" key="1">
    <citation type="submission" date="2020-04" db="EMBL/GenBank/DDBJ databases">
        <authorList>
            <person name="Alioto T."/>
            <person name="Alioto T."/>
            <person name="Gomez Garrido J."/>
        </authorList>
    </citation>
    <scope>NUCLEOTIDE SEQUENCE</scope>
    <source>
        <strain evidence="1">A484AB</strain>
    </source>
</reference>
<feature type="non-terminal residue" evidence="1">
    <location>
        <position position="1"/>
    </location>
</feature>
<name>A0A7D9MF00_PARCT</name>
<accession>A0A7D9MF00</accession>
<dbReference type="EMBL" id="CACRXK020035766">
    <property type="protein sequence ID" value="CAB4044667.1"/>
    <property type="molecule type" value="Genomic_DNA"/>
</dbReference>
<dbReference type="Proteomes" id="UP001152795">
    <property type="component" value="Unassembled WGS sequence"/>
</dbReference>
<sequence length="229" mass="27041">ESIYNYFRDVADRSDVSNTNAETLSLFQIKYNRLSRRQLKCHLNELKRLQCDTLTSEIQYVSKLLRLKYSKRTHALLPEKSHDIRIQENIWAYCKEIFEDGDIVLPDFDEKTCYNFFSSWLKPTYSNQTFDIPIWMKKLDQPKYSFDIIAPTYSEISRIIRKIKSGSSACPFDQISILVLKNCPILRTALHRIMSPCWDRGLLLSHGNKPLQYSSKRRIMQSFHPIFAQ</sequence>
<comment type="caution">
    <text evidence="1">The sequence shown here is derived from an EMBL/GenBank/DDBJ whole genome shotgun (WGS) entry which is preliminary data.</text>
</comment>
<keyword evidence="2" id="KW-1185">Reference proteome</keyword>
<proteinExistence type="predicted"/>
<evidence type="ECO:0000313" key="1">
    <source>
        <dbReference type="EMBL" id="CAB4044667.1"/>
    </source>
</evidence>
<organism evidence="1 2">
    <name type="scientific">Paramuricea clavata</name>
    <name type="common">Red gorgonian</name>
    <name type="synonym">Violescent sea-whip</name>
    <dbReference type="NCBI Taxonomy" id="317549"/>
    <lineage>
        <taxon>Eukaryota</taxon>
        <taxon>Metazoa</taxon>
        <taxon>Cnidaria</taxon>
        <taxon>Anthozoa</taxon>
        <taxon>Octocorallia</taxon>
        <taxon>Malacalcyonacea</taxon>
        <taxon>Plexauridae</taxon>
        <taxon>Paramuricea</taxon>
    </lineage>
</organism>
<gene>
    <name evidence="1" type="ORF">PACLA_8A048473</name>
</gene>
<protein>
    <submittedName>
        <fullName evidence="1">Uncharacterized protein</fullName>
    </submittedName>
</protein>
<evidence type="ECO:0000313" key="2">
    <source>
        <dbReference type="Proteomes" id="UP001152795"/>
    </source>
</evidence>
<dbReference type="AlphaFoldDB" id="A0A7D9MF00"/>